<dbReference type="InterPro" id="IPR058864">
    <property type="entry name" value="UBA_10"/>
</dbReference>
<accession>A0A6A6ZY99</accession>
<dbReference type="SUPFAM" id="SSF160443">
    <property type="entry name" value="SMR domain-like"/>
    <property type="match status" value="1"/>
</dbReference>
<dbReference type="InterPro" id="IPR003892">
    <property type="entry name" value="CUE"/>
</dbReference>
<dbReference type="GO" id="GO:0004519">
    <property type="term" value="F:endonuclease activity"/>
    <property type="evidence" value="ECO:0007669"/>
    <property type="project" value="TreeGrafter"/>
</dbReference>
<protein>
    <recommendedName>
        <fullName evidence="6">Smr domain-containing protein</fullName>
    </recommendedName>
</protein>
<dbReference type="SUPFAM" id="SSF46934">
    <property type="entry name" value="UBA-like"/>
    <property type="match status" value="1"/>
</dbReference>
<dbReference type="InterPro" id="IPR002625">
    <property type="entry name" value="Smr_dom"/>
</dbReference>
<feature type="region of interest" description="Disordered" evidence="1">
    <location>
        <begin position="192"/>
        <end position="239"/>
    </location>
</feature>
<dbReference type="PROSITE" id="PS51140">
    <property type="entry name" value="CUE"/>
    <property type="match status" value="1"/>
</dbReference>
<proteinExistence type="predicted"/>
<keyword evidence="5" id="KW-1185">Reference proteome</keyword>
<dbReference type="OrthoDB" id="443981at2759"/>
<dbReference type="PANTHER" id="PTHR46535">
    <property type="entry name" value="NEDD4-BINDING PROTEIN 2"/>
    <property type="match status" value="1"/>
</dbReference>
<dbReference type="SMART" id="SM00463">
    <property type="entry name" value="SMR"/>
    <property type="match status" value="1"/>
</dbReference>
<feature type="non-terminal residue" evidence="4">
    <location>
        <position position="535"/>
    </location>
</feature>
<dbReference type="GO" id="GO:0005634">
    <property type="term" value="C:nucleus"/>
    <property type="evidence" value="ECO:0007669"/>
    <property type="project" value="TreeGrafter"/>
</dbReference>
<evidence type="ECO:0008006" key="6">
    <source>
        <dbReference type="Google" id="ProtNLM"/>
    </source>
</evidence>
<feature type="compositionally biased region" description="Basic residues" evidence="1">
    <location>
        <begin position="203"/>
        <end position="212"/>
    </location>
</feature>
<evidence type="ECO:0000313" key="5">
    <source>
        <dbReference type="Proteomes" id="UP000799424"/>
    </source>
</evidence>
<feature type="region of interest" description="Disordered" evidence="1">
    <location>
        <begin position="55"/>
        <end position="126"/>
    </location>
</feature>
<dbReference type="EMBL" id="MU006228">
    <property type="protein sequence ID" value="KAF2825509.1"/>
    <property type="molecule type" value="Genomic_DNA"/>
</dbReference>
<evidence type="ECO:0000313" key="4">
    <source>
        <dbReference type="EMBL" id="KAF2825509.1"/>
    </source>
</evidence>
<dbReference type="Pfam" id="PF02845">
    <property type="entry name" value="CUE"/>
    <property type="match status" value="1"/>
</dbReference>
<evidence type="ECO:0000259" key="3">
    <source>
        <dbReference type="PROSITE" id="PS51140"/>
    </source>
</evidence>
<feature type="compositionally biased region" description="Polar residues" evidence="1">
    <location>
        <begin position="213"/>
        <end position="239"/>
    </location>
</feature>
<gene>
    <name evidence="4" type="ORF">CC86DRAFT_325608</name>
</gene>
<dbReference type="GO" id="GO:0043130">
    <property type="term" value="F:ubiquitin binding"/>
    <property type="evidence" value="ECO:0007669"/>
    <property type="project" value="InterPro"/>
</dbReference>
<sequence>MDEDLRILEQEYCPALDAAFVSAVLYDYAGQSNALEQARAVLDLLKDDSATEQLTEFDASGNSGGPVHDSPSKRSGEDADSNPDSWATQTTLTDHSHLSNDISGLSVGARSGTSSEDGGYWRDPEQYTTPKKKTVLAETFPNLRPELIAYTLQKSGNDLDKATDELLNHVYFEESRSSPTEEGPVAKGIDAFFEDSHVPQSGRKGRNKKRQKMSLNTFSSVNVSDSESPASPNRWQNTSRDVDFITSRTNLPHKNVSSLYHASGASLSATVLAIVRKDILAHKKDGEPDAALVQDALGLNEDFPSIDLEYALALVRLAEPSVTKARDLAKALIEQPASETGGSGGIKLDLRYAPVNLSDPTSESTRLPTLAPSARLHNTASLSHARGESFQQASAAYRKGKSTPLMRQAAAYYAQEGRDFHTNLKAMSQIEADALVSSQSGTTYLDLHGVTVANATRIAAQRTQAWWDGLGEKRIREWGSARGGVGEGYRIVTGLGRHSEGGRGKLGPAVFKALNSEGWRVANGTGELVVLGKRR</sequence>
<reference evidence="4" key="1">
    <citation type="journal article" date="2020" name="Stud. Mycol.">
        <title>101 Dothideomycetes genomes: a test case for predicting lifestyles and emergence of pathogens.</title>
        <authorList>
            <person name="Haridas S."/>
            <person name="Albert R."/>
            <person name="Binder M."/>
            <person name="Bloem J."/>
            <person name="Labutti K."/>
            <person name="Salamov A."/>
            <person name="Andreopoulos B."/>
            <person name="Baker S."/>
            <person name="Barry K."/>
            <person name="Bills G."/>
            <person name="Bluhm B."/>
            <person name="Cannon C."/>
            <person name="Castanera R."/>
            <person name="Culley D."/>
            <person name="Daum C."/>
            <person name="Ezra D."/>
            <person name="Gonzalez J."/>
            <person name="Henrissat B."/>
            <person name="Kuo A."/>
            <person name="Liang C."/>
            <person name="Lipzen A."/>
            <person name="Lutzoni F."/>
            <person name="Magnuson J."/>
            <person name="Mondo S."/>
            <person name="Nolan M."/>
            <person name="Ohm R."/>
            <person name="Pangilinan J."/>
            <person name="Park H.-J."/>
            <person name="Ramirez L."/>
            <person name="Alfaro M."/>
            <person name="Sun H."/>
            <person name="Tritt A."/>
            <person name="Yoshinaga Y."/>
            <person name="Zwiers L.-H."/>
            <person name="Turgeon B."/>
            <person name="Goodwin S."/>
            <person name="Spatafora J."/>
            <person name="Crous P."/>
            <person name="Grigoriev I."/>
        </authorList>
    </citation>
    <scope>NUCLEOTIDE SEQUENCE</scope>
    <source>
        <strain evidence="4">CBS 113818</strain>
    </source>
</reference>
<evidence type="ECO:0000259" key="2">
    <source>
        <dbReference type="PROSITE" id="PS50828"/>
    </source>
</evidence>
<feature type="domain" description="CUE" evidence="3">
    <location>
        <begin position="128"/>
        <end position="174"/>
    </location>
</feature>
<dbReference type="AlphaFoldDB" id="A0A6A6ZY99"/>
<name>A0A6A6ZY99_9PLEO</name>
<organism evidence="4 5">
    <name type="scientific">Ophiobolus disseminans</name>
    <dbReference type="NCBI Taxonomy" id="1469910"/>
    <lineage>
        <taxon>Eukaryota</taxon>
        <taxon>Fungi</taxon>
        <taxon>Dikarya</taxon>
        <taxon>Ascomycota</taxon>
        <taxon>Pezizomycotina</taxon>
        <taxon>Dothideomycetes</taxon>
        <taxon>Pleosporomycetidae</taxon>
        <taxon>Pleosporales</taxon>
        <taxon>Pleosporineae</taxon>
        <taxon>Phaeosphaeriaceae</taxon>
        <taxon>Ophiobolus</taxon>
    </lineage>
</organism>
<dbReference type="Proteomes" id="UP000799424">
    <property type="component" value="Unassembled WGS sequence"/>
</dbReference>
<dbReference type="Gene3D" id="3.30.1370.110">
    <property type="match status" value="1"/>
</dbReference>
<dbReference type="PROSITE" id="PS50828">
    <property type="entry name" value="SMR"/>
    <property type="match status" value="1"/>
</dbReference>
<dbReference type="InterPro" id="IPR009060">
    <property type="entry name" value="UBA-like_sf"/>
</dbReference>
<dbReference type="InterPro" id="IPR036063">
    <property type="entry name" value="Smr_dom_sf"/>
</dbReference>
<dbReference type="PANTHER" id="PTHR46535:SF1">
    <property type="entry name" value="NEDD4-BINDING PROTEIN 2"/>
    <property type="match status" value="1"/>
</dbReference>
<dbReference type="CDD" id="cd14279">
    <property type="entry name" value="CUE"/>
    <property type="match status" value="1"/>
</dbReference>
<feature type="compositionally biased region" description="Polar residues" evidence="1">
    <location>
        <begin position="82"/>
        <end position="103"/>
    </location>
</feature>
<feature type="domain" description="Smr" evidence="2">
    <location>
        <begin position="445"/>
        <end position="533"/>
    </location>
</feature>
<dbReference type="Pfam" id="PF26286">
    <property type="entry name" value="UBA_10"/>
    <property type="match status" value="1"/>
</dbReference>
<dbReference type="InterPro" id="IPR052772">
    <property type="entry name" value="Endo/PolyKinase_Domain-Protein"/>
</dbReference>
<evidence type="ECO:0000256" key="1">
    <source>
        <dbReference type="SAM" id="MobiDB-lite"/>
    </source>
</evidence>